<keyword evidence="6" id="KW-0131">Cell cycle</keyword>
<evidence type="ECO:0000256" key="6">
    <source>
        <dbReference type="ARBA" id="ARBA00023306"/>
    </source>
</evidence>
<dbReference type="Proteomes" id="UP000077381">
    <property type="component" value="Unassembled WGS sequence"/>
</dbReference>
<keyword evidence="8" id="KW-1185">Reference proteome</keyword>
<dbReference type="AlphaFoldDB" id="A0A177HLE8"/>
<comment type="caution">
    <text evidence="7">The sequence shown here is derived from an EMBL/GenBank/DDBJ whole genome shotgun (WGS) entry which is preliminary data.</text>
</comment>
<dbReference type="GO" id="GO:0030428">
    <property type="term" value="C:cell septum"/>
    <property type="evidence" value="ECO:0007669"/>
    <property type="project" value="UniProtKB-SubCell"/>
</dbReference>
<name>A0A177HLE8_9ACTN</name>
<keyword evidence="5" id="KW-0717">Septation</keyword>
<accession>A0A177HLE8</accession>
<dbReference type="Pfam" id="PF04686">
    <property type="entry name" value="SsgA"/>
    <property type="match status" value="1"/>
</dbReference>
<dbReference type="OrthoDB" id="3853096at2"/>
<dbReference type="STRING" id="1716141.STSP_49500"/>
<evidence type="ECO:0000256" key="4">
    <source>
        <dbReference type="ARBA" id="ARBA00022969"/>
    </source>
</evidence>
<dbReference type="RefSeq" id="WP_067282008.1">
    <property type="nucleotide sequence ID" value="NZ_LOHS01000102.1"/>
</dbReference>
<evidence type="ECO:0000256" key="3">
    <source>
        <dbReference type="ARBA" id="ARBA00022618"/>
    </source>
</evidence>
<evidence type="ECO:0000256" key="2">
    <source>
        <dbReference type="ARBA" id="ARBA00009323"/>
    </source>
</evidence>
<dbReference type="Gene3D" id="2.30.31.20">
    <property type="entry name" value="Sporulation-specific cell division protein SsgB"/>
    <property type="match status" value="1"/>
</dbReference>
<evidence type="ECO:0000313" key="7">
    <source>
        <dbReference type="EMBL" id="OAH11781.1"/>
    </source>
</evidence>
<dbReference type="GO" id="GO:0000917">
    <property type="term" value="P:division septum assembly"/>
    <property type="evidence" value="ECO:0007669"/>
    <property type="project" value="UniProtKB-KW"/>
</dbReference>
<proteinExistence type="inferred from homology"/>
<reference evidence="7 8" key="1">
    <citation type="submission" date="2015-12" db="EMBL/GenBank/DDBJ databases">
        <title>Genome sequence of Streptomyces sp. G25.</title>
        <authorList>
            <person name="Poehlein A."/>
            <person name="Roettig A."/>
            <person name="Hiessl S."/>
            <person name="Hauschild P."/>
            <person name="Schauer J."/>
            <person name="Madkour M.H."/>
            <person name="Al-Ansari A.M."/>
            <person name="Almakishah N.H."/>
            <person name="Steinbuechel A."/>
            <person name="Daniel R."/>
        </authorList>
    </citation>
    <scope>NUCLEOTIDE SEQUENCE [LARGE SCALE GENOMIC DNA]</scope>
    <source>
        <strain evidence="8">G25(2015)</strain>
    </source>
</reference>
<dbReference type="EMBL" id="LOHS01000102">
    <property type="protein sequence ID" value="OAH11781.1"/>
    <property type="molecule type" value="Genomic_DNA"/>
</dbReference>
<dbReference type="InterPro" id="IPR006776">
    <property type="entry name" value="SsgB"/>
</dbReference>
<gene>
    <name evidence="7" type="ORF">STSP_49500</name>
</gene>
<keyword evidence="3" id="KW-0132">Cell division</keyword>
<comment type="similarity">
    <text evidence="2">Belongs to the SsgA family.</text>
</comment>
<comment type="subcellular location">
    <subcellularLocation>
        <location evidence="1">Cell septum</location>
    </subcellularLocation>
</comment>
<evidence type="ECO:0000256" key="1">
    <source>
        <dbReference type="ARBA" id="ARBA00004431"/>
    </source>
</evidence>
<organism evidence="7 8">
    <name type="scientific">Streptomyces jeddahensis</name>
    <dbReference type="NCBI Taxonomy" id="1716141"/>
    <lineage>
        <taxon>Bacteria</taxon>
        <taxon>Bacillati</taxon>
        <taxon>Actinomycetota</taxon>
        <taxon>Actinomycetes</taxon>
        <taxon>Kitasatosporales</taxon>
        <taxon>Streptomycetaceae</taxon>
        <taxon>Streptomyces</taxon>
    </lineage>
</organism>
<dbReference type="InterPro" id="IPR038658">
    <property type="entry name" value="SsgB_sf"/>
</dbReference>
<evidence type="ECO:0000313" key="8">
    <source>
        <dbReference type="Proteomes" id="UP000077381"/>
    </source>
</evidence>
<dbReference type="GO" id="GO:0030435">
    <property type="term" value="P:sporulation resulting in formation of a cellular spore"/>
    <property type="evidence" value="ECO:0007669"/>
    <property type="project" value="UniProtKB-KW"/>
</dbReference>
<evidence type="ECO:0008006" key="9">
    <source>
        <dbReference type="Google" id="ProtNLM"/>
    </source>
</evidence>
<evidence type="ECO:0000256" key="5">
    <source>
        <dbReference type="ARBA" id="ARBA00023210"/>
    </source>
</evidence>
<dbReference type="PATRIC" id="fig|1716141.3.peg.5197"/>
<keyword evidence="4" id="KW-0749">Sporulation</keyword>
<sequence length="134" mass="14740">MDIIEHDTMAGVLVDNHRQSGPVAVMLRYDTSDPLAVGLVFGGGDQPGITWVFARDLLAEGIREATGQGDVRVSPSSWQTTDVELRSPEGTCSVRFYTDELQDFLQRTNAVCPPGSERCEKSLERMLQGLLRTV</sequence>
<protein>
    <recommendedName>
        <fullName evidence="9">SsgA family sporulation/cell division regulator</fullName>
    </recommendedName>
</protein>